<accession>A0AAD3NGL2</accession>
<gene>
    <name evidence="2" type="ORF">AKAME5_002278900</name>
</gene>
<dbReference type="Proteomes" id="UP001279410">
    <property type="component" value="Unassembled WGS sequence"/>
</dbReference>
<sequence>MVALQWEPQIIAVAVMYLAGCLCKFDIQDWTAKQSSQHCPLPKAKATKLPNIEPPPPNPPPPDPVNPDHKLSSSYPPAPDLPSKPTPAPLPLCSRPPPRPPMDLPSSSSLVSNNGYQKLQSTMKTEGSCYTTLPQACALPLGYHPYPPGPTSYYTAPVSAYSYLLAPPHPSVMGMAPNLSSGYPLPSTAGHNQLLLLLPECRICIRIGAKKT</sequence>
<feature type="region of interest" description="Disordered" evidence="1">
    <location>
        <begin position="45"/>
        <end position="113"/>
    </location>
</feature>
<feature type="compositionally biased region" description="Pro residues" evidence="1">
    <location>
        <begin position="76"/>
        <end position="103"/>
    </location>
</feature>
<dbReference type="EMBL" id="BRZM01000609">
    <property type="protein sequence ID" value="GLD71467.1"/>
    <property type="molecule type" value="Genomic_DNA"/>
</dbReference>
<feature type="compositionally biased region" description="Pro residues" evidence="1">
    <location>
        <begin position="52"/>
        <end position="65"/>
    </location>
</feature>
<dbReference type="InterPro" id="IPR036915">
    <property type="entry name" value="Cyclin-like_sf"/>
</dbReference>
<name>A0AAD3NGL2_LATJO</name>
<evidence type="ECO:0000313" key="3">
    <source>
        <dbReference type="Proteomes" id="UP001279410"/>
    </source>
</evidence>
<proteinExistence type="predicted"/>
<evidence type="ECO:0000256" key="1">
    <source>
        <dbReference type="SAM" id="MobiDB-lite"/>
    </source>
</evidence>
<evidence type="ECO:0000313" key="2">
    <source>
        <dbReference type="EMBL" id="GLD71467.1"/>
    </source>
</evidence>
<keyword evidence="3" id="KW-1185">Reference proteome</keyword>
<dbReference type="AlphaFoldDB" id="A0AAD3NGL2"/>
<comment type="caution">
    <text evidence="2">The sequence shown here is derived from an EMBL/GenBank/DDBJ whole genome shotgun (WGS) entry which is preliminary data.</text>
</comment>
<dbReference type="Gene3D" id="1.10.472.10">
    <property type="entry name" value="Cyclin-like"/>
    <property type="match status" value="1"/>
</dbReference>
<reference evidence="2" key="1">
    <citation type="submission" date="2022-08" db="EMBL/GenBank/DDBJ databases">
        <title>Genome sequencing of akame (Lates japonicus).</title>
        <authorList>
            <person name="Hashiguchi Y."/>
            <person name="Takahashi H."/>
        </authorList>
    </citation>
    <scope>NUCLEOTIDE SEQUENCE</scope>
    <source>
        <strain evidence="2">Kochi</strain>
    </source>
</reference>
<protein>
    <submittedName>
        <fullName evidence="2">Cyclin-K-like protein</fullName>
    </submittedName>
</protein>
<organism evidence="2 3">
    <name type="scientific">Lates japonicus</name>
    <name type="common">Japanese lates</name>
    <dbReference type="NCBI Taxonomy" id="270547"/>
    <lineage>
        <taxon>Eukaryota</taxon>
        <taxon>Metazoa</taxon>
        <taxon>Chordata</taxon>
        <taxon>Craniata</taxon>
        <taxon>Vertebrata</taxon>
        <taxon>Euteleostomi</taxon>
        <taxon>Actinopterygii</taxon>
        <taxon>Neopterygii</taxon>
        <taxon>Teleostei</taxon>
        <taxon>Neoteleostei</taxon>
        <taxon>Acanthomorphata</taxon>
        <taxon>Carangaria</taxon>
        <taxon>Carangaria incertae sedis</taxon>
        <taxon>Centropomidae</taxon>
        <taxon>Lates</taxon>
    </lineage>
</organism>
<dbReference type="SUPFAM" id="SSF47954">
    <property type="entry name" value="Cyclin-like"/>
    <property type="match status" value="1"/>
</dbReference>